<evidence type="ECO:0000256" key="2">
    <source>
        <dbReference type="SAM" id="Coils"/>
    </source>
</evidence>
<comment type="caution">
    <text evidence="5">The sequence shown here is derived from an EMBL/GenBank/DDBJ whole genome shotgun (WGS) entry which is preliminary data.</text>
</comment>
<keyword evidence="1" id="KW-0863">Zinc-finger</keyword>
<feature type="compositionally biased region" description="Basic and acidic residues" evidence="3">
    <location>
        <begin position="336"/>
        <end position="345"/>
    </location>
</feature>
<protein>
    <recommendedName>
        <fullName evidence="4">CCHC-type domain-containing protein</fullName>
    </recommendedName>
</protein>
<feature type="domain" description="CCHC-type" evidence="4">
    <location>
        <begin position="69"/>
        <end position="82"/>
    </location>
</feature>
<keyword evidence="1" id="KW-0479">Metal-binding</keyword>
<feature type="compositionally biased region" description="Polar residues" evidence="3">
    <location>
        <begin position="289"/>
        <end position="302"/>
    </location>
</feature>
<feature type="region of interest" description="Disordered" evidence="3">
    <location>
        <begin position="336"/>
        <end position="366"/>
    </location>
</feature>
<dbReference type="PANTHER" id="PTHR31286">
    <property type="entry name" value="GLYCINE-RICH CELL WALL STRUCTURAL PROTEIN 1.8-LIKE"/>
    <property type="match status" value="1"/>
</dbReference>
<feature type="region of interest" description="Disordered" evidence="3">
    <location>
        <begin position="110"/>
        <end position="164"/>
    </location>
</feature>
<proteinExistence type="predicted"/>
<dbReference type="InterPro" id="IPR025836">
    <property type="entry name" value="Zn_knuckle_CX2CX4HX4C"/>
</dbReference>
<evidence type="ECO:0000256" key="3">
    <source>
        <dbReference type="SAM" id="MobiDB-lite"/>
    </source>
</evidence>
<evidence type="ECO:0000259" key="4">
    <source>
        <dbReference type="PROSITE" id="PS50158"/>
    </source>
</evidence>
<evidence type="ECO:0000313" key="6">
    <source>
        <dbReference type="Proteomes" id="UP001428341"/>
    </source>
</evidence>
<dbReference type="Proteomes" id="UP001428341">
    <property type="component" value="Unassembled WGS sequence"/>
</dbReference>
<dbReference type="AlphaFoldDB" id="A0AAP0MRH1"/>
<dbReference type="PANTHER" id="PTHR31286:SF167">
    <property type="entry name" value="OS09G0268800 PROTEIN"/>
    <property type="match status" value="1"/>
</dbReference>
<organism evidence="5 6">
    <name type="scientific">Citrus x changshan-huyou</name>
    <dbReference type="NCBI Taxonomy" id="2935761"/>
    <lineage>
        <taxon>Eukaryota</taxon>
        <taxon>Viridiplantae</taxon>
        <taxon>Streptophyta</taxon>
        <taxon>Embryophyta</taxon>
        <taxon>Tracheophyta</taxon>
        <taxon>Spermatophyta</taxon>
        <taxon>Magnoliopsida</taxon>
        <taxon>eudicotyledons</taxon>
        <taxon>Gunneridae</taxon>
        <taxon>Pentapetalae</taxon>
        <taxon>rosids</taxon>
        <taxon>malvids</taxon>
        <taxon>Sapindales</taxon>
        <taxon>Rutaceae</taxon>
        <taxon>Aurantioideae</taxon>
        <taxon>Citrus</taxon>
    </lineage>
</organism>
<dbReference type="GO" id="GO:0003676">
    <property type="term" value="F:nucleic acid binding"/>
    <property type="evidence" value="ECO:0007669"/>
    <property type="project" value="InterPro"/>
</dbReference>
<sequence length="366" mass="41131">MAAELGKVIGKVKEVETDAAGECFGQFLRLRISVDITKPLKKIIELEQEEEYADDIPMRVMYERLPDFCFCCGRIGHQYRECVYYKSQSKDELAYGPWLKANTVAEKLKQGRGRDRWTAESSRFRSEELASTKPDMGTNREKEVHQKAAEPSSGDDLNQPTLDLGPDSLGIEKKSAAEGVAVHREVDVEAGNKRGNKKEMEELTQKGKSEIVLCHGLEKAGVFEPEKNEIKGALEDREGKKKTNMSLAQMELEIENAENEPKVEKQKLRRKKWKLQARNVEGSVGKMEGSTNLKRPMSSINWESPRGKKSKIDSPQAFEISQWVQRNGAAATKLNFKNEHGKLRGEPQNAANETSAVAGGQPRRQP</sequence>
<feature type="compositionally biased region" description="Basic and acidic residues" evidence="3">
    <location>
        <begin position="110"/>
        <end position="130"/>
    </location>
</feature>
<evidence type="ECO:0000313" key="5">
    <source>
        <dbReference type="EMBL" id="KAK9220854.1"/>
    </source>
</evidence>
<reference evidence="5 6" key="1">
    <citation type="submission" date="2024-05" db="EMBL/GenBank/DDBJ databases">
        <title>Haplotype-resolved chromosome-level genome assembly of Huyou (Citrus changshanensis).</title>
        <authorList>
            <person name="Miao C."/>
            <person name="Chen W."/>
            <person name="Wu Y."/>
            <person name="Wang L."/>
            <person name="Zhao S."/>
            <person name="Grierson D."/>
            <person name="Xu C."/>
            <person name="Chen K."/>
        </authorList>
    </citation>
    <scope>NUCLEOTIDE SEQUENCE [LARGE SCALE GENOMIC DNA]</scope>
    <source>
        <strain evidence="5">01-14</strain>
        <tissue evidence="5">Leaf</tissue>
    </source>
</reference>
<gene>
    <name evidence="5" type="ORF">WN944_009278</name>
</gene>
<keyword evidence="2" id="KW-0175">Coiled coil</keyword>
<dbReference type="InterPro" id="IPR040256">
    <property type="entry name" value="At4g02000-like"/>
</dbReference>
<dbReference type="Pfam" id="PF14392">
    <property type="entry name" value="zf-CCHC_4"/>
    <property type="match status" value="1"/>
</dbReference>
<dbReference type="InterPro" id="IPR001878">
    <property type="entry name" value="Znf_CCHC"/>
</dbReference>
<dbReference type="EMBL" id="JBCGBO010000002">
    <property type="protein sequence ID" value="KAK9220854.1"/>
    <property type="molecule type" value="Genomic_DNA"/>
</dbReference>
<dbReference type="PROSITE" id="PS50158">
    <property type="entry name" value="ZF_CCHC"/>
    <property type="match status" value="1"/>
</dbReference>
<feature type="coiled-coil region" evidence="2">
    <location>
        <begin position="240"/>
        <end position="267"/>
    </location>
</feature>
<keyword evidence="1" id="KW-0862">Zinc</keyword>
<accession>A0AAP0MRH1</accession>
<keyword evidence="6" id="KW-1185">Reference proteome</keyword>
<evidence type="ECO:0000256" key="1">
    <source>
        <dbReference type="PROSITE-ProRule" id="PRU00047"/>
    </source>
</evidence>
<feature type="region of interest" description="Disordered" evidence="3">
    <location>
        <begin position="280"/>
        <end position="314"/>
    </location>
</feature>
<name>A0AAP0MRH1_9ROSI</name>
<dbReference type="GO" id="GO:0008270">
    <property type="term" value="F:zinc ion binding"/>
    <property type="evidence" value="ECO:0007669"/>
    <property type="project" value="UniProtKB-KW"/>
</dbReference>
<feature type="compositionally biased region" description="Basic and acidic residues" evidence="3">
    <location>
        <begin position="138"/>
        <end position="148"/>
    </location>
</feature>